<evidence type="ECO:0000259" key="3">
    <source>
        <dbReference type="Pfam" id="PF20732"/>
    </source>
</evidence>
<dbReference type="PANTHER" id="PTHR42915">
    <property type="entry name" value="HYPOTHETICAL 460 KDA PROTEIN IN FEUA-SIGW INTERGENIC REGION [PRECURSOR]"/>
    <property type="match status" value="1"/>
</dbReference>
<protein>
    <submittedName>
        <fullName evidence="4">DUF1343 domain-containing protein</fullName>
    </submittedName>
</protein>
<accession>A0A5C6YZW6</accession>
<proteinExistence type="predicted"/>
<sequence length="440" mass="49351">MALSFFKNTVLLVVLTIFSCGSSTEKKEERGKRKENQEARAKTQEDTSAEFTLSEADMLSDQEIIVGAEQFQLYSELLKGKNVGVVANQTSFLENEKQHLVDFLISKNISVKVVFSPEHGFRGKADAGEHVKDGIDTKTGVPLISLYGDNKKPKLEQLAGAKKIEEDINKGVSNIEVMVFDLQDVGARFYTYIATLHYVMEACAEAGIPVIVLDRPNPNGHYVDGPIMEPENQSFVGMNPVPVVHGMTIGEYAQMLNGEGWLKNKVKCELTVIKMKNYNHQKEYSLPIKPSPNLPNDQAINLYPSLCFFEGTFISAGRGTDMQFQVFGAPSLPASKYTFEYTPQSNEGAKSPKFKGQVCHGKDLRKEPRLSKINLEWLIDAYNANGKKKDFFNSFFVKLAGTDKLQKQIEQGLSAEEIRDSWKKGLMEFRIIRGQYLLYP</sequence>
<dbReference type="Pfam" id="PF20732">
    <property type="entry name" value="NamZ_C"/>
    <property type="match status" value="1"/>
</dbReference>
<keyword evidence="5" id="KW-1185">Reference proteome</keyword>
<feature type="compositionally biased region" description="Basic and acidic residues" evidence="1">
    <location>
        <begin position="26"/>
        <end position="45"/>
    </location>
</feature>
<evidence type="ECO:0000256" key="1">
    <source>
        <dbReference type="SAM" id="MobiDB-lite"/>
    </source>
</evidence>
<gene>
    <name evidence="4" type="ORF">ESU54_10630</name>
</gene>
<evidence type="ECO:0000259" key="2">
    <source>
        <dbReference type="Pfam" id="PF07075"/>
    </source>
</evidence>
<feature type="domain" description="Peptidoglycan beta-N-acetylmuramidase NamZ C-terminal" evidence="3">
    <location>
        <begin position="302"/>
        <end position="439"/>
    </location>
</feature>
<dbReference type="AlphaFoldDB" id="A0A5C6YZW6"/>
<comment type="caution">
    <text evidence="4">The sequence shown here is derived from an EMBL/GenBank/DDBJ whole genome shotgun (WGS) entry which is preliminary data.</text>
</comment>
<organism evidence="4 5">
    <name type="scientific">Aequorivita antarctica</name>
    <dbReference type="NCBI Taxonomy" id="153266"/>
    <lineage>
        <taxon>Bacteria</taxon>
        <taxon>Pseudomonadati</taxon>
        <taxon>Bacteroidota</taxon>
        <taxon>Flavobacteriia</taxon>
        <taxon>Flavobacteriales</taxon>
        <taxon>Flavobacteriaceae</taxon>
        <taxon>Aequorivita</taxon>
    </lineage>
</organism>
<dbReference type="PROSITE" id="PS51257">
    <property type="entry name" value="PROKAR_LIPOPROTEIN"/>
    <property type="match status" value="1"/>
</dbReference>
<feature type="domain" description="Peptidoglycan beta-N-acetylmuramidase NamZ N-terminal" evidence="2">
    <location>
        <begin position="83"/>
        <end position="297"/>
    </location>
</feature>
<dbReference type="RefSeq" id="WP_111844419.1">
    <property type="nucleotide sequence ID" value="NZ_UEGI01000006.1"/>
</dbReference>
<reference evidence="4 5" key="1">
    <citation type="submission" date="2019-08" db="EMBL/GenBank/DDBJ databases">
        <title>Genome of Aequorivita antarctica SW49 (type strain).</title>
        <authorList>
            <person name="Bowman J.P."/>
        </authorList>
    </citation>
    <scope>NUCLEOTIDE SEQUENCE [LARGE SCALE GENOMIC DNA]</scope>
    <source>
        <strain evidence="4 5">SW49</strain>
    </source>
</reference>
<dbReference type="EMBL" id="VORT01000007">
    <property type="protein sequence ID" value="TXD72673.1"/>
    <property type="molecule type" value="Genomic_DNA"/>
</dbReference>
<dbReference type="Proteomes" id="UP000321497">
    <property type="component" value="Unassembled WGS sequence"/>
</dbReference>
<dbReference type="PIRSF" id="PIRSF016719">
    <property type="entry name" value="UCP016719"/>
    <property type="match status" value="1"/>
</dbReference>
<dbReference type="OrthoDB" id="9801061at2"/>
<dbReference type="GO" id="GO:0033922">
    <property type="term" value="F:peptidoglycan beta-N-acetylmuramidase activity"/>
    <property type="evidence" value="ECO:0007669"/>
    <property type="project" value="InterPro"/>
</dbReference>
<dbReference type="InterPro" id="IPR008302">
    <property type="entry name" value="NamZ"/>
</dbReference>
<dbReference type="Gene3D" id="3.90.1150.140">
    <property type="match status" value="1"/>
</dbReference>
<dbReference type="InterPro" id="IPR048502">
    <property type="entry name" value="NamZ_N"/>
</dbReference>
<evidence type="ECO:0000313" key="4">
    <source>
        <dbReference type="EMBL" id="TXD72673.1"/>
    </source>
</evidence>
<dbReference type="Pfam" id="PF07075">
    <property type="entry name" value="NamZ_N"/>
    <property type="match status" value="1"/>
</dbReference>
<evidence type="ECO:0000313" key="5">
    <source>
        <dbReference type="Proteomes" id="UP000321497"/>
    </source>
</evidence>
<dbReference type="PANTHER" id="PTHR42915:SF1">
    <property type="entry name" value="PEPTIDOGLYCAN BETA-N-ACETYLMURAMIDASE NAMZ"/>
    <property type="match status" value="1"/>
</dbReference>
<name>A0A5C6YZW6_9FLAO</name>
<dbReference type="InterPro" id="IPR048503">
    <property type="entry name" value="NamZ_C"/>
</dbReference>
<feature type="region of interest" description="Disordered" evidence="1">
    <location>
        <begin position="26"/>
        <end position="47"/>
    </location>
</feature>
<dbReference type="Gene3D" id="3.40.50.12170">
    <property type="entry name" value="Uncharacterised protein PF07075, DUF1343"/>
    <property type="match status" value="1"/>
</dbReference>